<evidence type="ECO:0000313" key="3">
    <source>
        <dbReference type="Proteomes" id="UP000190744"/>
    </source>
</evidence>
<comment type="caution">
    <text evidence="2">The sequence shown here is derived from an EMBL/GenBank/DDBJ whole genome shotgun (WGS) entry which is preliminary data.</text>
</comment>
<protein>
    <submittedName>
        <fullName evidence="2">Uncharacterized protein</fullName>
    </submittedName>
</protein>
<evidence type="ECO:0000313" key="2">
    <source>
        <dbReference type="EMBL" id="OOQ91102.1"/>
    </source>
</evidence>
<proteinExistence type="predicted"/>
<dbReference type="AlphaFoldDB" id="A0A1S9S042"/>
<reference evidence="3" key="1">
    <citation type="submission" date="2015-09" db="EMBL/GenBank/DDBJ databases">
        <authorList>
            <person name="Fill T.P."/>
            <person name="Baretta J.F."/>
            <person name="de Almeida L.G."/>
            <person name="Rocha M."/>
            <person name="de Souza D.H."/>
            <person name="Malavazi I."/>
            <person name="Cerdeira L.T."/>
            <person name="Hong H."/>
            <person name="Samborskyy M."/>
            <person name="de Vasconcelos A.T."/>
            <person name="Leadlay P."/>
            <person name="Rodrigues-Filho E."/>
        </authorList>
    </citation>
    <scope>NUCLEOTIDE SEQUENCE [LARGE SCALE GENOMIC DNA]</scope>
    <source>
        <strain evidence="3">LaBioMMi 136</strain>
    </source>
</reference>
<feature type="compositionally biased region" description="Basic and acidic residues" evidence="1">
    <location>
        <begin position="1"/>
        <end position="10"/>
    </location>
</feature>
<dbReference type="Proteomes" id="UP000190744">
    <property type="component" value="Unassembled WGS sequence"/>
</dbReference>
<organism evidence="2 3">
    <name type="scientific">Penicillium brasilianum</name>
    <dbReference type="NCBI Taxonomy" id="104259"/>
    <lineage>
        <taxon>Eukaryota</taxon>
        <taxon>Fungi</taxon>
        <taxon>Dikarya</taxon>
        <taxon>Ascomycota</taxon>
        <taxon>Pezizomycotina</taxon>
        <taxon>Eurotiomycetes</taxon>
        <taxon>Eurotiomycetidae</taxon>
        <taxon>Eurotiales</taxon>
        <taxon>Aspergillaceae</taxon>
        <taxon>Penicillium</taxon>
    </lineage>
</organism>
<feature type="region of interest" description="Disordered" evidence="1">
    <location>
        <begin position="1"/>
        <end position="21"/>
    </location>
</feature>
<evidence type="ECO:0000256" key="1">
    <source>
        <dbReference type="SAM" id="MobiDB-lite"/>
    </source>
</evidence>
<accession>A0A1S9S042</accession>
<gene>
    <name evidence="2" type="ORF">PEBR_01184</name>
</gene>
<dbReference type="EMBL" id="LJBN01000023">
    <property type="protein sequence ID" value="OOQ91102.1"/>
    <property type="molecule type" value="Genomic_DNA"/>
</dbReference>
<sequence length="215" mass="25219">MPDNVTDRSRRGSRRSLTLDEQPDAKKVEVTDVDDLISWIKNDPETAWRILCNRMKDIEDLKNQVAHLTVAHQEETNRLREQIATIATRETPSAQDQQMEEEYARMRKERDSLLTMMKIMRTTEDDRTIRETSMTSAYGNKKSTKMLDPPMFSDGKDVKFKDWKTEIKRKLLLNEDHYPTTAHQLAYINSRYEGKALRYISPRIQEDTTATYQTA</sequence>
<name>A0A1S9S042_PENBI</name>